<accession>A0A0K0D0B5</accession>
<feature type="compositionally biased region" description="Basic and acidic residues" evidence="1">
    <location>
        <begin position="11"/>
        <end position="25"/>
    </location>
</feature>
<reference evidence="3" key="2">
    <citation type="submission" date="2017-02" db="UniProtKB">
        <authorList>
            <consortium name="WormBaseParasite"/>
        </authorList>
    </citation>
    <scope>IDENTIFICATION</scope>
</reference>
<dbReference type="Proteomes" id="UP000035642">
    <property type="component" value="Unassembled WGS sequence"/>
</dbReference>
<keyword evidence="2" id="KW-1185">Reference proteome</keyword>
<organism evidence="2 3">
    <name type="scientific">Angiostrongylus cantonensis</name>
    <name type="common">Rat lungworm</name>
    <dbReference type="NCBI Taxonomy" id="6313"/>
    <lineage>
        <taxon>Eukaryota</taxon>
        <taxon>Metazoa</taxon>
        <taxon>Ecdysozoa</taxon>
        <taxon>Nematoda</taxon>
        <taxon>Chromadorea</taxon>
        <taxon>Rhabditida</taxon>
        <taxon>Rhabditina</taxon>
        <taxon>Rhabditomorpha</taxon>
        <taxon>Strongyloidea</taxon>
        <taxon>Metastrongylidae</taxon>
        <taxon>Angiostrongylus</taxon>
    </lineage>
</organism>
<evidence type="ECO:0000256" key="1">
    <source>
        <dbReference type="SAM" id="MobiDB-lite"/>
    </source>
</evidence>
<evidence type="ECO:0000313" key="3">
    <source>
        <dbReference type="WBParaSite" id="ACAC_0000349601-mRNA-1"/>
    </source>
</evidence>
<name>A0A0K0D0B5_ANGCA</name>
<protein>
    <submittedName>
        <fullName evidence="3">S ribonuclease</fullName>
    </submittedName>
</protein>
<dbReference type="AlphaFoldDB" id="A0A0K0D0B5"/>
<sequence>MQKEASGLGRFQEHRECSEENKEHPTLYPPFAFNDSSCLNNNVNESDRWTTAVSDWIPRDINRTAGRPQILWPEFLVKTLKERIDAKRALRASKTHFGTLKRHGEMSGLLVPIRVTH</sequence>
<evidence type="ECO:0000313" key="2">
    <source>
        <dbReference type="Proteomes" id="UP000035642"/>
    </source>
</evidence>
<reference evidence="2" key="1">
    <citation type="submission" date="2012-09" db="EMBL/GenBank/DDBJ databases">
        <authorList>
            <person name="Martin A.A."/>
        </authorList>
    </citation>
    <scope>NUCLEOTIDE SEQUENCE</scope>
</reference>
<proteinExistence type="predicted"/>
<feature type="region of interest" description="Disordered" evidence="1">
    <location>
        <begin position="1"/>
        <end position="25"/>
    </location>
</feature>
<dbReference type="WBParaSite" id="ACAC_0000349601-mRNA-1">
    <property type="protein sequence ID" value="ACAC_0000349601-mRNA-1"/>
    <property type="gene ID" value="ACAC_0000349601"/>
</dbReference>